<keyword evidence="1" id="KW-0695">RNA-directed DNA polymerase</keyword>
<reference evidence="1" key="1">
    <citation type="journal article" date="2015" name="BMC Genomics">
        <title>The chloroplast genomes of Bryopsis plumosa and Tydemania expeditionis (Bryopsidales, Chlorophyta): compact genomes and genes of bacterial origin.</title>
        <authorList>
            <person name="Leliaert F."/>
            <person name="Lopez-Bautista J.M."/>
        </authorList>
    </citation>
    <scope>NUCLEOTIDE SEQUENCE</scope>
    <source>
        <strain evidence="1">West4718</strain>
    </source>
</reference>
<dbReference type="EMBL" id="LN810504">
    <property type="protein sequence ID" value="CEO91052.1"/>
    <property type="molecule type" value="Genomic_DNA"/>
</dbReference>
<protein>
    <submittedName>
        <fullName evidence="1">Putative reverse transcriptase protein</fullName>
    </submittedName>
</protein>
<dbReference type="GO" id="GO:0003964">
    <property type="term" value="F:RNA-directed DNA polymerase activity"/>
    <property type="evidence" value="ECO:0007669"/>
    <property type="project" value="UniProtKB-KW"/>
</dbReference>
<organism evidence="1">
    <name type="scientific">Bryopsis plumosa</name>
    <name type="common">Green alga</name>
    <name type="synonym">Ulva plumosa</name>
    <dbReference type="NCBI Taxonomy" id="3130"/>
    <lineage>
        <taxon>Eukaryota</taxon>
        <taxon>Viridiplantae</taxon>
        <taxon>Chlorophyta</taxon>
        <taxon>core chlorophytes</taxon>
        <taxon>Ulvophyceae</taxon>
        <taxon>TCBD clade</taxon>
        <taxon>Bryopsidales</taxon>
        <taxon>Bryopsidineae</taxon>
        <taxon>Bryopsidaceae</taxon>
        <taxon>Bryopsis</taxon>
    </lineage>
</organism>
<keyword evidence="1" id="KW-0150">Chloroplast</keyword>
<dbReference type="GeneID" id="24072775"/>
<accession>A0A0D6E2Q1</accession>
<keyword evidence="1" id="KW-0934">Plastid</keyword>
<dbReference type="AlphaFoldDB" id="A0A0D6E2Q1"/>
<keyword evidence="1" id="KW-0548">Nucleotidyltransferase</keyword>
<proteinExistence type="predicted"/>
<geneLocation type="chloroplast" evidence="1"/>
<gene>
    <name evidence="1" type="primary">orf7</name>
</gene>
<name>A0A0D6E2Q1_BRYPL</name>
<sequence>MSISYFIFMCALVDRTKRKFQWSHFFYRLYKIQKSLTRRQNTSRKVRNLQRLILTSFSFKIFIISQLLKNSFISTNKFVNNFLIFQSCQPAYFNQIWEYNSLKLHILFLKKQTYCEKLIIQIQQILWVLACLPIHERLSKRLNWEGRVYQNSWHFLSYLKYILQANNIQWVHFCKYRFLFSTQIKLWLLKNFWIEKKFLINFYFQEQSNIYQKEQLLLIQIYSISFKRLLKSFFLIFYFKLLKKKIIHQTFFIHNTNLLIVCSINFSDNYILNNVKNITRNQKNFKFQSINTYLLEQGFNLYGWKIKKLKNNLIQQPSFKNIQSHQLEIKRFLKNTGNFTIDQVIFYLNQKIKIWQKIYLKKPAKKLLEKKLNNYLFWRIWYFLRKRHKTKGAKWISNKYYIKKTNKKWIFYTNNIRLIAYSSIYLDSKLKASQFKNLFLEMENPN</sequence>
<evidence type="ECO:0000313" key="1">
    <source>
        <dbReference type="EMBL" id="CEO91052.1"/>
    </source>
</evidence>
<keyword evidence="1" id="KW-0808">Transferase</keyword>
<dbReference type="RefSeq" id="YP_009130522.1">
    <property type="nucleotide sequence ID" value="NC_026795.1"/>
</dbReference>